<feature type="compositionally biased region" description="Basic residues" evidence="1">
    <location>
        <begin position="227"/>
        <end position="239"/>
    </location>
</feature>
<keyword evidence="3" id="KW-1185">Reference proteome</keyword>
<accession>A0ABQ0CQU3</accession>
<sequence length="362" mass="40858">MMRNPFLPYQAVDGNAQLPIQDSQGFSVTMDLQMTNFNSAHPALPPTNTNSSLSTLYHPGLATATSPDFIETPHPPVRSRSSTGLDSTLCLDECYNMRPWNPNCCPAFDNLSLFDAAFMASPVPQDGHWESQSAKCPSEYHLGEWSGYLPNHPFDSIYEWQLNGHGVDLSPPATTSSQPNTPFDMAEPFASPVPSLTSPWTHQVPPCPELHPKDDFTTTKFDGKSPRAGRRQNTRKPTPRQRPSAEVELRTYEDIVLVESRKEGKSYKRILQENNFQVKESTLRGRHRALTKHSSQRPRKPQWTQKDIDLLKEAVRLHTSKGARQKVSWKGVSEYIRDEGGSHAFAYTTCRKKWCEVTGQKF</sequence>
<feature type="region of interest" description="Disordered" evidence="1">
    <location>
        <begin position="282"/>
        <end position="302"/>
    </location>
</feature>
<reference evidence="3" key="1">
    <citation type="submission" date="2024-06" db="EMBL/GenBank/DDBJ databases">
        <title>Draft Genome Sequences of Epichloe bromicola Strains Isolated from Elymus ciliaris.</title>
        <authorList>
            <consortium name="Epichloe bromicola genome sequencing consortium"/>
            <person name="Miura A."/>
            <person name="Imano S."/>
            <person name="Ashida A."/>
            <person name="Sato I."/>
            <person name="Chiba S."/>
            <person name="Tanaka A."/>
            <person name="Camagna M."/>
            <person name="Takemoto D."/>
        </authorList>
    </citation>
    <scope>NUCLEOTIDE SEQUENCE [LARGE SCALE GENOMIC DNA]</scope>
    <source>
        <strain evidence="3">DP</strain>
    </source>
</reference>
<proteinExistence type="predicted"/>
<feature type="compositionally biased region" description="Basic and acidic residues" evidence="1">
    <location>
        <begin position="210"/>
        <end position="225"/>
    </location>
</feature>
<organism evidence="2 3">
    <name type="scientific">Epichloe bromicola</name>
    <dbReference type="NCBI Taxonomy" id="79588"/>
    <lineage>
        <taxon>Eukaryota</taxon>
        <taxon>Fungi</taxon>
        <taxon>Dikarya</taxon>
        <taxon>Ascomycota</taxon>
        <taxon>Pezizomycotina</taxon>
        <taxon>Sordariomycetes</taxon>
        <taxon>Hypocreomycetidae</taxon>
        <taxon>Hypocreales</taxon>
        <taxon>Clavicipitaceae</taxon>
        <taxon>Epichloe</taxon>
    </lineage>
</organism>
<feature type="region of interest" description="Disordered" evidence="1">
    <location>
        <begin position="170"/>
        <end position="247"/>
    </location>
</feature>
<comment type="caution">
    <text evidence="2">The sequence shown here is derived from an EMBL/GenBank/DDBJ whole genome shotgun (WGS) entry which is preliminary data.</text>
</comment>
<dbReference type="EMBL" id="BAAFGZ010000149">
    <property type="protein sequence ID" value="GAB0135790.1"/>
    <property type="molecule type" value="Genomic_DNA"/>
</dbReference>
<evidence type="ECO:0000256" key="1">
    <source>
        <dbReference type="SAM" id="MobiDB-lite"/>
    </source>
</evidence>
<evidence type="ECO:0008006" key="4">
    <source>
        <dbReference type="Google" id="ProtNLM"/>
    </source>
</evidence>
<protein>
    <recommendedName>
        <fullName evidence="4">Myb-like domain-containing protein</fullName>
    </recommendedName>
</protein>
<evidence type="ECO:0000313" key="3">
    <source>
        <dbReference type="Proteomes" id="UP001562357"/>
    </source>
</evidence>
<name>A0ABQ0CQU3_9HYPO</name>
<feature type="compositionally biased region" description="Basic residues" evidence="1">
    <location>
        <begin position="284"/>
        <end position="300"/>
    </location>
</feature>
<dbReference type="Proteomes" id="UP001562357">
    <property type="component" value="Unassembled WGS sequence"/>
</dbReference>
<feature type="compositionally biased region" description="Polar residues" evidence="1">
    <location>
        <begin position="172"/>
        <end position="181"/>
    </location>
</feature>
<gene>
    <name evidence="2" type="primary">g4115</name>
    <name evidence="2" type="ORF">EsDP_00004115</name>
</gene>
<evidence type="ECO:0000313" key="2">
    <source>
        <dbReference type="EMBL" id="GAB0135790.1"/>
    </source>
</evidence>